<evidence type="ECO:0000256" key="1">
    <source>
        <dbReference type="SAM" id="Phobius"/>
    </source>
</evidence>
<evidence type="ECO:0000313" key="2">
    <source>
        <dbReference type="EMBL" id="KAL2068438.1"/>
    </source>
</evidence>
<organism evidence="2 3">
    <name type="scientific">Oculimacula yallundae</name>
    <dbReference type="NCBI Taxonomy" id="86028"/>
    <lineage>
        <taxon>Eukaryota</taxon>
        <taxon>Fungi</taxon>
        <taxon>Dikarya</taxon>
        <taxon>Ascomycota</taxon>
        <taxon>Pezizomycotina</taxon>
        <taxon>Leotiomycetes</taxon>
        <taxon>Helotiales</taxon>
        <taxon>Ploettnerulaceae</taxon>
        <taxon>Oculimacula</taxon>
    </lineage>
</organism>
<accession>A0ABR4CGY1</accession>
<sequence>MPSPNNFRLTKIIFGVAALGASLHIATTVRLFIERKSLKETLDTKTSMLDTLRGKGENSLQRIEDMPGVMALRYSNAIYWVSGLAVSLGAMNNSLERKNNTIRASISDIDREIQKQRLVCRNVNAVMGSDGENFKNLSSAFGRKP</sequence>
<reference evidence="2 3" key="1">
    <citation type="journal article" date="2024" name="Commun. Biol.">
        <title>Comparative genomic analysis of thermophilic fungi reveals convergent evolutionary adaptations and gene losses.</title>
        <authorList>
            <person name="Steindorff A.S."/>
            <person name="Aguilar-Pontes M.V."/>
            <person name="Robinson A.J."/>
            <person name="Andreopoulos B."/>
            <person name="LaButti K."/>
            <person name="Kuo A."/>
            <person name="Mondo S."/>
            <person name="Riley R."/>
            <person name="Otillar R."/>
            <person name="Haridas S."/>
            <person name="Lipzen A."/>
            <person name="Grimwood J."/>
            <person name="Schmutz J."/>
            <person name="Clum A."/>
            <person name="Reid I.D."/>
            <person name="Moisan M.C."/>
            <person name="Butler G."/>
            <person name="Nguyen T.T.M."/>
            <person name="Dewar K."/>
            <person name="Conant G."/>
            <person name="Drula E."/>
            <person name="Henrissat B."/>
            <person name="Hansel C."/>
            <person name="Singer S."/>
            <person name="Hutchinson M.I."/>
            <person name="de Vries R.P."/>
            <person name="Natvig D.O."/>
            <person name="Powell A.J."/>
            <person name="Tsang A."/>
            <person name="Grigoriev I.V."/>
        </authorList>
    </citation>
    <scope>NUCLEOTIDE SEQUENCE [LARGE SCALE GENOMIC DNA]</scope>
    <source>
        <strain evidence="2 3">CBS 494.80</strain>
    </source>
</reference>
<proteinExistence type="predicted"/>
<keyword evidence="1" id="KW-0472">Membrane</keyword>
<protein>
    <submittedName>
        <fullName evidence="2">Uncharacterized protein</fullName>
    </submittedName>
</protein>
<keyword evidence="3" id="KW-1185">Reference proteome</keyword>
<keyword evidence="1" id="KW-1133">Transmembrane helix</keyword>
<dbReference type="EMBL" id="JAZHXI010000009">
    <property type="protein sequence ID" value="KAL2068438.1"/>
    <property type="molecule type" value="Genomic_DNA"/>
</dbReference>
<dbReference type="Proteomes" id="UP001595075">
    <property type="component" value="Unassembled WGS sequence"/>
</dbReference>
<feature type="transmembrane region" description="Helical" evidence="1">
    <location>
        <begin position="77"/>
        <end position="95"/>
    </location>
</feature>
<evidence type="ECO:0000313" key="3">
    <source>
        <dbReference type="Proteomes" id="UP001595075"/>
    </source>
</evidence>
<name>A0ABR4CGY1_9HELO</name>
<comment type="caution">
    <text evidence="2">The sequence shown here is derived from an EMBL/GenBank/DDBJ whole genome shotgun (WGS) entry which is preliminary data.</text>
</comment>
<keyword evidence="1" id="KW-0812">Transmembrane</keyword>
<gene>
    <name evidence="2" type="ORF">VTL71DRAFT_16536</name>
</gene>
<feature type="transmembrane region" description="Helical" evidence="1">
    <location>
        <begin position="12"/>
        <end position="33"/>
    </location>
</feature>